<evidence type="ECO:0000313" key="17">
    <source>
        <dbReference type="Proteomes" id="UP000198809"/>
    </source>
</evidence>
<evidence type="ECO:0000256" key="7">
    <source>
        <dbReference type="ARBA" id="ARBA00022679"/>
    </source>
</evidence>
<comment type="similarity">
    <text evidence="2">In the N-terminal section; belongs to the sodium:galactoside symporter (TC 2.A.2) family.</text>
</comment>
<dbReference type="Proteomes" id="UP000683429">
    <property type="component" value="Chromosome"/>
</dbReference>
<dbReference type="GO" id="GO:0005886">
    <property type="term" value="C:plasma membrane"/>
    <property type="evidence" value="ECO:0007669"/>
    <property type="project" value="UniProtKB-SubCell"/>
</dbReference>
<feature type="transmembrane region" description="Helical" evidence="13">
    <location>
        <begin position="340"/>
        <end position="363"/>
    </location>
</feature>
<dbReference type="InterPro" id="IPR011055">
    <property type="entry name" value="Dup_hybrid_motif"/>
</dbReference>
<keyword evidence="11 13" id="KW-1133">Transmembrane helix</keyword>
<name>A0A1H8S6G7_9BACL</name>
<evidence type="ECO:0000259" key="14">
    <source>
        <dbReference type="PROSITE" id="PS51093"/>
    </source>
</evidence>
<feature type="transmembrane region" description="Helical" evidence="13">
    <location>
        <begin position="119"/>
        <end position="138"/>
    </location>
</feature>
<sequence>MENSKGNIVSRLSYSFGAFGNDLLFGLLSTYFIMFVTTHLFNSGNKAQDAKMIGFITLIIFCLRFVELAIDPFIGNAIDNTHTRWGKFKPWVVVGGVLGPAALVILFTDFGGLTKSNPMLYLILFAILYIMMDILYSFKDIAFWSMIPALSFDSREREKTATFARIGSNIGGGTIGIVVMPLVLLFSLNANHGTGDSRGWFWFALIIGCAAALSAVVVGLGTKEVDSDLRKNKEATTFKGVFHVLMHNDQLMWLSLAYGLYAIGMSLTNSFELYYFTFILGDASKFSILAVLNTIVGLAAISIFPTLAKKWNRRNVFLVAIALMLIALVVFSLANSSLILVLVAAELFFIPQPLIFLVALMTITDSVEYGQLKSGHRDESLTLSVRPLLDKLAGAISNLVVGVTAVAASMTAGATAATITNHGRFIFKFAMLGVPAVFILVGALVFFQKVKLDEKMHASIVDELERTWAKDFDRDDESESTGSQPNSKAELSYYAPVAGEVIPLEQVSDAVFSTGSMGRGFAIKPSDGRVYAPFDGVIEATFSTRHTVGLVSENKIATLIHIGIGTVKMNGTGFINYFEPGQRVSQGELLIEFWSPAIKKAGLDDTVIAVITNSDNLSEFEIENKREVTKNDIVLTLEKKISGI</sequence>
<dbReference type="InterPro" id="IPR039672">
    <property type="entry name" value="MFS_2"/>
</dbReference>
<protein>
    <submittedName>
        <fullName evidence="15">Glycoside-pentoside-hexuronide (GPH):cation symporter</fullName>
    </submittedName>
    <submittedName>
        <fullName evidence="16">Lactose/raffinose/galactose permease</fullName>
    </submittedName>
</protein>
<keyword evidence="7" id="KW-0808">Transferase</keyword>
<evidence type="ECO:0000313" key="16">
    <source>
        <dbReference type="EMBL" id="SEO74300.1"/>
    </source>
</evidence>
<dbReference type="PROSITE" id="PS00872">
    <property type="entry name" value="NA_GALACTOSIDE_SYMP"/>
    <property type="match status" value="1"/>
</dbReference>
<keyword evidence="8" id="KW-0598">Phosphotransferase system</keyword>
<evidence type="ECO:0000256" key="6">
    <source>
        <dbReference type="ARBA" id="ARBA00022597"/>
    </source>
</evidence>
<feature type="transmembrane region" description="Helical" evidence="13">
    <location>
        <begin position="316"/>
        <end position="334"/>
    </location>
</feature>
<feature type="transmembrane region" description="Helical" evidence="13">
    <location>
        <begin position="53"/>
        <end position="70"/>
    </location>
</feature>
<dbReference type="Gene3D" id="1.20.1250.20">
    <property type="entry name" value="MFS general substrate transporter like domains"/>
    <property type="match status" value="2"/>
</dbReference>
<feature type="transmembrane region" description="Helical" evidence="13">
    <location>
        <begin position="91"/>
        <end position="113"/>
    </location>
</feature>
<dbReference type="InterPro" id="IPR036259">
    <property type="entry name" value="MFS_trans_sf"/>
</dbReference>
<dbReference type="GO" id="GO:0009401">
    <property type="term" value="P:phosphoenolpyruvate-dependent sugar phosphotransferase system"/>
    <property type="evidence" value="ECO:0007669"/>
    <property type="project" value="UniProtKB-KW"/>
</dbReference>
<evidence type="ECO:0000256" key="1">
    <source>
        <dbReference type="ARBA" id="ARBA00004651"/>
    </source>
</evidence>
<dbReference type="SUPFAM" id="SSF103473">
    <property type="entry name" value="MFS general substrate transporter"/>
    <property type="match status" value="1"/>
</dbReference>
<dbReference type="PANTHER" id="PTHR11328:SF36">
    <property type="entry name" value="MELIBIOSE PERMEASE"/>
    <property type="match status" value="1"/>
</dbReference>
<evidence type="ECO:0000256" key="3">
    <source>
        <dbReference type="ARBA" id="ARBA00022448"/>
    </source>
</evidence>
<dbReference type="NCBIfam" id="TIGR00830">
    <property type="entry name" value="PTBA"/>
    <property type="match status" value="1"/>
</dbReference>
<feature type="transmembrane region" description="Helical" evidence="13">
    <location>
        <begin position="166"/>
        <end position="188"/>
    </location>
</feature>
<dbReference type="PROSITE" id="PS51093">
    <property type="entry name" value="PTS_EIIA_TYPE_1"/>
    <property type="match status" value="1"/>
</dbReference>
<dbReference type="Proteomes" id="UP000198809">
    <property type="component" value="Unassembled WGS sequence"/>
</dbReference>
<reference evidence="15 18" key="2">
    <citation type="submission" date="2021-06" db="EMBL/GenBank/DDBJ databases">
        <title>Whole genome sequence of Paenibacillus sophorae DSM23020 for comparative genomics.</title>
        <authorList>
            <person name="Kim M.-J."/>
            <person name="Lee G."/>
            <person name="Shin J.-H."/>
        </authorList>
    </citation>
    <scope>NUCLEOTIDE SEQUENCE [LARGE SCALE GENOMIC DNA]</scope>
    <source>
        <strain evidence="15 18">DSM 23020</strain>
    </source>
</reference>
<feature type="transmembrane region" description="Helical" evidence="13">
    <location>
        <begin position="12"/>
        <end position="33"/>
    </location>
</feature>
<evidence type="ECO:0000256" key="4">
    <source>
        <dbReference type="ARBA" id="ARBA00022475"/>
    </source>
</evidence>
<dbReference type="Pfam" id="PF00358">
    <property type="entry name" value="PTS_EIIA_1"/>
    <property type="match status" value="1"/>
</dbReference>
<feature type="transmembrane region" description="Helical" evidence="13">
    <location>
        <begin position="396"/>
        <end position="419"/>
    </location>
</feature>
<evidence type="ECO:0000256" key="2">
    <source>
        <dbReference type="ARBA" id="ARBA00007724"/>
    </source>
</evidence>
<dbReference type="EMBL" id="FODH01000011">
    <property type="protein sequence ID" value="SEO74300.1"/>
    <property type="molecule type" value="Genomic_DNA"/>
</dbReference>
<feature type="transmembrane region" description="Helical" evidence="13">
    <location>
        <begin position="251"/>
        <end position="271"/>
    </location>
</feature>
<evidence type="ECO:0000313" key="18">
    <source>
        <dbReference type="Proteomes" id="UP000683429"/>
    </source>
</evidence>
<comment type="subcellular location">
    <subcellularLocation>
        <location evidence="1">Cell membrane</location>
        <topology evidence="1">Multi-pass membrane protein</topology>
    </subcellularLocation>
</comment>
<dbReference type="Gene3D" id="2.70.70.10">
    <property type="entry name" value="Glucose Permease (Domain IIA)"/>
    <property type="match status" value="1"/>
</dbReference>
<evidence type="ECO:0000256" key="11">
    <source>
        <dbReference type="ARBA" id="ARBA00022989"/>
    </source>
</evidence>
<dbReference type="PANTHER" id="PTHR11328">
    <property type="entry name" value="MAJOR FACILITATOR SUPERFAMILY DOMAIN-CONTAINING PROTEIN"/>
    <property type="match status" value="1"/>
</dbReference>
<dbReference type="GO" id="GO:0016740">
    <property type="term" value="F:transferase activity"/>
    <property type="evidence" value="ECO:0007669"/>
    <property type="project" value="UniProtKB-KW"/>
</dbReference>
<dbReference type="OrthoDB" id="9764596at2"/>
<evidence type="ECO:0000256" key="8">
    <source>
        <dbReference type="ARBA" id="ARBA00022683"/>
    </source>
</evidence>
<dbReference type="SUPFAM" id="SSF51261">
    <property type="entry name" value="Duplicated hybrid motif"/>
    <property type="match status" value="1"/>
</dbReference>
<dbReference type="CDD" id="cd17332">
    <property type="entry name" value="MFS_MelB_like"/>
    <property type="match status" value="1"/>
</dbReference>
<dbReference type="InterPro" id="IPR001927">
    <property type="entry name" value="Na/Gal_symport"/>
</dbReference>
<evidence type="ECO:0000313" key="15">
    <source>
        <dbReference type="EMBL" id="QWU16864.1"/>
    </source>
</evidence>
<organism evidence="16 17">
    <name type="scientific">Paenibacillus sophorae</name>
    <dbReference type="NCBI Taxonomy" id="1333845"/>
    <lineage>
        <taxon>Bacteria</taxon>
        <taxon>Bacillati</taxon>
        <taxon>Bacillota</taxon>
        <taxon>Bacilli</taxon>
        <taxon>Bacillales</taxon>
        <taxon>Paenibacillaceae</taxon>
        <taxon>Paenibacillus</taxon>
    </lineage>
</organism>
<feature type="transmembrane region" description="Helical" evidence="13">
    <location>
        <begin position="425"/>
        <end position="447"/>
    </location>
</feature>
<accession>A0A1H8S6G7</accession>
<keyword evidence="18" id="KW-1185">Reference proteome</keyword>
<reference evidence="16 17" key="1">
    <citation type="submission" date="2016-10" db="EMBL/GenBank/DDBJ databases">
        <authorList>
            <person name="de Groot N.N."/>
        </authorList>
    </citation>
    <scope>NUCLEOTIDE SEQUENCE [LARGE SCALE GENOMIC DNA]</scope>
    <source>
        <strain evidence="16 17">CGMCC 1.10238</strain>
    </source>
</reference>
<dbReference type="InterPro" id="IPR001127">
    <property type="entry name" value="PTS_EIIA_1_perm"/>
</dbReference>
<dbReference type="GO" id="GO:0006814">
    <property type="term" value="P:sodium ion transport"/>
    <property type="evidence" value="ECO:0007669"/>
    <property type="project" value="InterPro"/>
</dbReference>
<evidence type="ECO:0000256" key="13">
    <source>
        <dbReference type="SAM" id="Phobius"/>
    </source>
</evidence>
<keyword evidence="12 13" id="KW-0472">Membrane</keyword>
<feature type="transmembrane region" description="Helical" evidence="13">
    <location>
        <begin position="283"/>
        <end position="304"/>
    </location>
</feature>
<dbReference type="NCBIfam" id="TIGR00792">
    <property type="entry name" value="gph"/>
    <property type="match status" value="1"/>
</dbReference>
<keyword evidence="6" id="KW-0762">Sugar transport</keyword>
<evidence type="ECO:0000256" key="10">
    <source>
        <dbReference type="ARBA" id="ARBA00022847"/>
    </source>
</evidence>
<feature type="domain" description="PTS EIIA type-1" evidence="14">
    <location>
        <begin position="509"/>
        <end position="613"/>
    </location>
</feature>
<keyword evidence="3" id="KW-0813">Transport</keyword>
<dbReference type="InterPro" id="IPR018043">
    <property type="entry name" value="Na/Gal_symport_CS"/>
</dbReference>
<keyword evidence="4" id="KW-1003">Cell membrane</keyword>
<dbReference type="RefSeq" id="WP_090834430.1">
    <property type="nucleotide sequence ID" value="NZ_CP076607.1"/>
</dbReference>
<dbReference type="GO" id="GO:0015293">
    <property type="term" value="F:symporter activity"/>
    <property type="evidence" value="ECO:0007669"/>
    <property type="project" value="UniProtKB-KW"/>
</dbReference>
<evidence type="ECO:0000256" key="5">
    <source>
        <dbReference type="ARBA" id="ARBA00022553"/>
    </source>
</evidence>
<feature type="transmembrane region" description="Helical" evidence="13">
    <location>
        <begin position="200"/>
        <end position="221"/>
    </location>
</feature>
<dbReference type="EMBL" id="CP076607">
    <property type="protein sequence ID" value="QWU16864.1"/>
    <property type="molecule type" value="Genomic_DNA"/>
</dbReference>
<evidence type="ECO:0000256" key="9">
    <source>
        <dbReference type="ARBA" id="ARBA00022692"/>
    </source>
</evidence>
<keyword evidence="5" id="KW-0597">Phosphoprotein</keyword>
<dbReference type="AlphaFoldDB" id="A0A1H8S6G7"/>
<evidence type="ECO:0000256" key="12">
    <source>
        <dbReference type="ARBA" id="ARBA00023136"/>
    </source>
</evidence>
<dbReference type="STRING" id="1333845.SAMN04487895_11112"/>
<gene>
    <name evidence="15" type="ORF">KP014_06570</name>
    <name evidence="16" type="ORF">SAMN04487895_11112</name>
</gene>
<keyword evidence="9 13" id="KW-0812">Transmembrane</keyword>
<proteinExistence type="inferred from homology"/>
<keyword evidence="10" id="KW-0769">Symport</keyword>
<dbReference type="Pfam" id="PF13347">
    <property type="entry name" value="MFS_2"/>
    <property type="match status" value="1"/>
</dbReference>